<dbReference type="OrthoDB" id="5969911at2"/>
<evidence type="ECO:0000313" key="2">
    <source>
        <dbReference type="EMBL" id="TWJ15393.1"/>
    </source>
</evidence>
<organism evidence="2 3">
    <name type="scientific">Stackebrandtia albiflava</name>
    <dbReference type="NCBI Taxonomy" id="406432"/>
    <lineage>
        <taxon>Bacteria</taxon>
        <taxon>Bacillati</taxon>
        <taxon>Actinomycetota</taxon>
        <taxon>Actinomycetes</taxon>
        <taxon>Glycomycetales</taxon>
        <taxon>Glycomycetaceae</taxon>
        <taxon>Stackebrandtia</taxon>
    </lineage>
</organism>
<protein>
    <submittedName>
        <fullName evidence="2">Alpha/beta hydrolase family protein</fullName>
    </submittedName>
</protein>
<dbReference type="Pfam" id="PF06259">
    <property type="entry name" value="Abhydrolase_8"/>
    <property type="match status" value="1"/>
</dbReference>
<reference evidence="2 3" key="1">
    <citation type="journal article" date="2013" name="Stand. Genomic Sci.">
        <title>Genomic Encyclopedia of Type Strains, Phase I: The one thousand microbial genomes (KMG-I) project.</title>
        <authorList>
            <person name="Kyrpides N.C."/>
            <person name="Woyke T."/>
            <person name="Eisen J.A."/>
            <person name="Garrity G."/>
            <person name="Lilburn T.G."/>
            <person name="Beck B.J."/>
            <person name="Whitman W.B."/>
            <person name="Hugenholtz P."/>
            <person name="Klenk H.P."/>
        </authorList>
    </citation>
    <scope>NUCLEOTIDE SEQUENCE [LARGE SCALE GENOMIC DNA]</scope>
    <source>
        <strain evidence="2 3">DSM 45044</strain>
    </source>
</reference>
<feature type="domain" description="DUF1023" evidence="1">
    <location>
        <begin position="299"/>
        <end position="469"/>
    </location>
</feature>
<proteinExistence type="predicted"/>
<dbReference type="EMBL" id="VLLL01000005">
    <property type="protein sequence ID" value="TWJ15393.1"/>
    <property type="molecule type" value="Genomic_DNA"/>
</dbReference>
<evidence type="ECO:0000313" key="3">
    <source>
        <dbReference type="Proteomes" id="UP000321617"/>
    </source>
</evidence>
<dbReference type="AlphaFoldDB" id="A0A562VBY0"/>
<evidence type="ECO:0000259" key="1">
    <source>
        <dbReference type="Pfam" id="PF06259"/>
    </source>
</evidence>
<accession>A0A562VBY0</accession>
<keyword evidence="3" id="KW-1185">Reference proteome</keyword>
<gene>
    <name evidence="2" type="ORF">LX16_1096</name>
</gene>
<dbReference type="Proteomes" id="UP000321617">
    <property type="component" value="Unassembled WGS sequence"/>
</dbReference>
<dbReference type="InterPro" id="IPR010427">
    <property type="entry name" value="DUF1023"/>
</dbReference>
<dbReference type="RefSeq" id="WP_147133995.1">
    <property type="nucleotide sequence ID" value="NZ_BAABIJ010000001.1"/>
</dbReference>
<keyword evidence="2" id="KW-0378">Hydrolase</keyword>
<name>A0A562VBY0_9ACTN</name>
<sequence>MNYAELLHLDTGNLSRTAEAVGLVGGRLGDQASELWGTANIPTTSWDGDDAEAATGRIRDRVPPLEDTSQAMLYAQVALLDLVEKLIAAKAHLERARSAIAGTPLTITPEGVVQVPPGLSQADDERYRRLADDVATMIREALTAANTADAEAIAALQGVGAPGAAPPMSAPATMPGEGWSPQQFKDWWDGLSEPERQYMLENHPDVIGNADGIPSMYRDLANRELLGDAIDRTRSEIDALKDERADLPGGPGSEGDRRRLDGEIAALEGRLGGLETIQDRLNAPGTAEYDDRAYLLQIDPSGDGKAVVAVGNPDTADNVFTSVPGTGASVPTIGGDLGRVDRMVFDANQRDPEASTAGILWLGYDAPDAINNAASTSYADGAAPALREFQQGLEVVQGGPDAANNTLFGHSYGTTVIGHTATSGGVAADQMIFVGSPGVGADHASDMGIGAENVYATTAPNDIIHVVPDASWAHNTAPVKEEFGAQVFDTPRYDGSRIAAHSGYWDDGNPARTHFASIITGNGTEVPRGEYHERWYEWRPWN</sequence>
<dbReference type="GO" id="GO:0016787">
    <property type="term" value="F:hydrolase activity"/>
    <property type="evidence" value="ECO:0007669"/>
    <property type="project" value="UniProtKB-KW"/>
</dbReference>
<comment type="caution">
    <text evidence="2">The sequence shown here is derived from an EMBL/GenBank/DDBJ whole genome shotgun (WGS) entry which is preliminary data.</text>
</comment>